<comment type="caution">
    <text evidence="2">The sequence shown here is derived from an EMBL/GenBank/DDBJ whole genome shotgun (WGS) entry which is preliminary data.</text>
</comment>
<dbReference type="Proteomes" id="UP000217784">
    <property type="component" value="Unassembled WGS sequence"/>
</dbReference>
<evidence type="ECO:0000313" key="3">
    <source>
        <dbReference type="Proteomes" id="UP000217784"/>
    </source>
</evidence>
<feature type="domain" description="AB hydrolase-1" evidence="1">
    <location>
        <begin position="18"/>
        <end position="242"/>
    </location>
</feature>
<dbReference type="PANTHER" id="PTHR43798">
    <property type="entry name" value="MONOACYLGLYCEROL LIPASE"/>
    <property type="match status" value="1"/>
</dbReference>
<dbReference type="RefSeq" id="WP_069583917.1">
    <property type="nucleotide sequence ID" value="NZ_LMVM01000037.1"/>
</dbReference>
<dbReference type="Pfam" id="PF00561">
    <property type="entry name" value="Abhydrolase_1"/>
    <property type="match status" value="1"/>
</dbReference>
<dbReference type="AlphaFoldDB" id="A0A2A2H2F4"/>
<reference evidence="2 3" key="1">
    <citation type="journal article" date="2017" name="BMC Genomics">
        <title>Genomic analysis of methanogenic archaea reveals a shift towards energy conservation.</title>
        <authorList>
            <person name="Gilmore S.P."/>
            <person name="Henske J.K."/>
            <person name="Sexton J.A."/>
            <person name="Solomon K.V."/>
            <person name="Seppala S."/>
            <person name="Yoo J.I."/>
            <person name="Huyett L.M."/>
            <person name="Pressman A."/>
            <person name="Cogan J.Z."/>
            <person name="Kivenson V."/>
            <person name="Peng X."/>
            <person name="Tan Y."/>
            <person name="Valentine D.L."/>
            <person name="O'Malley M.A."/>
        </authorList>
    </citation>
    <scope>NUCLEOTIDE SEQUENCE [LARGE SCALE GENOMIC DNA]</scope>
    <source>
        <strain evidence="2 3">M.o.H.</strain>
    </source>
</reference>
<dbReference type="OrthoDB" id="7531at2157"/>
<dbReference type="Gene3D" id="3.40.50.1820">
    <property type="entry name" value="alpha/beta hydrolase"/>
    <property type="match status" value="1"/>
</dbReference>
<protein>
    <recommendedName>
        <fullName evidence="1">AB hydrolase-1 domain-containing protein</fullName>
    </recommendedName>
</protein>
<dbReference type="InterPro" id="IPR029058">
    <property type="entry name" value="AB_hydrolase_fold"/>
</dbReference>
<keyword evidence="3" id="KW-1185">Reference proteome</keyword>
<dbReference type="EMBL" id="LMVM01000037">
    <property type="protein sequence ID" value="PAV03611.1"/>
    <property type="molecule type" value="Genomic_DNA"/>
</dbReference>
<name>A0A2A2H2F4_METBR</name>
<gene>
    <name evidence="2" type="ORF">ASJ80_01160</name>
</gene>
<dbReference type="InterPro" id="IPR050266">
    <property type="entry name" value="AB_hydrolase_sf"/>
</dbReference>
<dbReference type="SUPFAM" id="SSF53474">
    <property type="entry name" value="alpha/beta-Hydrolases"/>
    <property type="match status" value="1"/>
</dbReference>
<sequence>MPESSVKLNYIEKGEGFPLILIHGLSDDLRFWAPLIPQFSRNYRTVALDLRGHGSSGKPKGPYFIEQFSRDVYSLLNELNIKKAHFIGFSVGGAVVQDLAVNYPEMVSSIVLMSSFSFVDSKLNETFLKLRESLVGGGFAAFFDEILPLVLIPKLINENKAELEQIKEEKVKTESVESLINTVDACMEFDVKDKISVISKPALIISGKEDVLIPDELAGQAHRIIGGSKRVILENTGHNVLIPENLQFLLELILKFLKDV</sequence>
<dbReference type="PRINTS" id="PR00111">
    <property type="entry name" value="ABHYDROLASE"/>
</dbReference>
<evidence type="ECO:0000313" key="2">
    <source>
        <dbReference type="EMBL" id="PAV03611.1"/>
    </source>
</evidence>
<proteinExistence type="predicted"/>
<accession>A0A2A2H2F4</accession>
<evidence type="ECO:0000259" key="1">
    <source>
        <dbReference type="Pfam" id="PF00561"/>
    </source>
</evidence>
<dbReference type="InterPro" id="IPR000073">
    <property type="entry name" value="AB_hydrolase_1"/>
</dbReference>
<organism evidence="2 3">
    <name type="scientific">Methanobacterium bryantii</name>
    <dbReference type="NCBI Taxonomy" id="2161"/>
    <lineage>
        <taxon>Archaea</taxon>
        <taxon>Methanobacteriati</taxon>
        <taxon>Methanobacteriota</taxon>
        <taxon>Methanomada group</taxon>
        <taxon>Methanobacteria</taxon>
        <taxon>Methanobacteriales</taxon>
        <taxon>Methanobacteriaceae</taxon>
        <taxon>Methanobacterium</taxon>
    </lineage>
</organism>